<organism evidence="2 3">
    <name type="scientific">Amylocarpus encephaloides</name>
    <dbReference type="NCBI Taxonomy" id="45428"/>
    <lineage>
        <taxon>Eukaryota</taxon>
        <taxon>Fungi</taxon>
        <taxon>Dikarya</taxon>
        <taxon>Ascomycota</taxon>
        <taxon>Pezizomycotina</taxon>
        <taxon>Leotiomycetes</taxon>
        <taxon>Helotiales</taxon>
        <taxon>Helotiales incertae sedis</taxon>
        <taxon>Amylocarpus</taxon>
    </lineage>
</organism>
<evidence type="ECO:0000256" key="1">
    <source>
        <dbReference type="SAM" id="MobiDB-lite"/>
    </source>
</evidence>
<dbReference type="EMBL" id="MU251683">
    <property type="protein sequence ID" value="KAG9230314.1"/>
    <property type="molecule type" value="Genomic_DNA"/>
</dbReference>
<evidence type="ECO:0000313" key="3">
    <source>
        <dbReference type="Proteomes" id="UP000824998"/>
    </source>
</evidence>
<accession>A0A9P7YAV1</accession>
<protein>
    <submittedName>
        <fullName evidence="2">Uncharacterized protein</fullName>
    </submittedName>
</protein>
<dbReference type="AlphaFoldDB" id="A0A9P7YAV1"/>
<feature type="region of interest" description="Disordered" evidence="1">
    <location>
        <begin position="1"/>
        <end position="79"/>
    </location>
</feature>
<evidence type="ECO:0000313" key="2">
    <source>
        <dbReference type="EMBL" id="KAG9230314.1"/>
    </source>
</evidence>
<name>A0A9P7YAV1_9HELO</name>
<proteinExistence type="predicted"/>
<reference evidence="2" key="1">
    <citation type="journal article" date="2021" name="IMA Fungus">
        <title>Genomic characterization of three marine fungi, including Emericellopsis atlantica sp. nov. with signatures of a generalist lifestyle and marine biomass degradation.</title>
        <authorList>
            <person name="Hagestad O.C."/>
            <person name="Hou L."/>
            <person name="Andersen J.H."/>
            <person name="Hansen E.H."/>
            <person name="Altermark B."/>
            <person name="Li C."/>
            <person name="Kuhnert E."/>
            <person name="Cox R.J."/>
            <person name="Crous P.W."/>
            <person name="Spatafora J.W."/>
            <person name="Lail K."/>
            <person name="Amirebrahimi M."/>
            <person name="Lipzen A."/>
            <person name="Pangilinan J."/>
            <person name="Andreopoulos W."/>
            <person name="Hayes R.D."/>
            <person name="Ng V."/>
            <person name="Grigoriev I.V."/>
            <person name="Jackson S.A."/>
            <person name="Sutton T.D.S."/>
            <person name="Dobson A.D.W."/>
            <person name="Rama T."/>
        </authorList>
    </citation>
    <scope>NUCLEOTIDE SEQUENCE</scope>
    <source>
        <strain evidence="2">TRa018bII</strain>
    </source>
</reference>
<feature type="compositionally biased region" description="Low complexity" evidence="1">
    <location>
        <begin position="56"/>
        <end position="79"/>
    </location>
</feature>
<gene>
    <name evidence="2" type="ORF">BJ875DRAFT_472541</name>
</gene>
<dbReference type="Proteomes" id="UP000824998">
    <property type="component" value="Unassembled WGS sequence"/>
</dbReference>
<feature type="compositionally biased region" description="Basic residues" evidence="1">
    <location>
        <begin position="1"/>
        <end position="12"/>
    </location>
</feature>
<keyword evidence="3" id="KW-1185">Reference proteome</keyword>
<sequence>MSRPSTPKRPRLKSPIYSPSMSSAMVIEDTELDSGGDGRIEESAEGDPNVDPVDGDTSTSSASETEDSSTQTVSASSAASLPTVPILPPVLTVLPVTNQPIPPPTGYSMLPEEIMVQIWEYVLHEIALEVEARFRESITIHLPATTPATYNVHQFSRNLVLHMIKKKISERTNEGEEPSSRGFGDIIRRPVAPDDDRITIFLDPKSPFEIPKQRRRRPWWTILSSLGFNNLQRLEFTELTMVLPKKEWDNLNGFVHLLTTPHFLGLNDIFIKKLSQPRKQGVRGIEPRRYKFDMEMGRANIRKVVTHITVILQKVKRRRPNRVIPRITIDQYFEKPIEFPLVEGDRGSSGGRRDLGGLDDLLVGGVDQFAESEE</sequence>
<comment type="caution">
    <text evidence="2">The sequence shown here is derived from an EMBL/GenBank/DDBJ whole genome shotgun (WGS) entry which is preliminary data.</text>
</comment>